<evidence type="ECO:0000313" key="2">
    <source>
        <dbReference type="Proteomes" id="UP000192758"/>
    </source>
</evidence>
<dbReference type="AlphaFoldDB" id="A0A1W0E8Q8"/>
<organism evidence="1 2">
    <name type="scientific">Ecytonucleospora hepatopenaei</name>
    <dbReference type="NCBI Taxonomy" id="646526"/>
    <lineage>
        <taxon>Eukaryota</taxon>
        <taxon>Fungi</taxon>
        <taxon>Fungi incertae sedis</taxon>
        <taxon>Microsporidia</taxon>
        <taxon>Enterocytozoonidae</taxon>
        <taxon>Ecytonucleospora</taxon>
    </lineage>
</organism>
<dbReference type="Proteomes" id="UP000192758">
    <property type="component" value="Unassembled WGS sequence"/>
</dbReference>
<reference evidence="1 2" key="1">
    <citation type="journal article" date="2017" name="Environ. Microbiol.">
        <title>Decay of the glycolytic pathway and adaptation to intranuclear parasitism within Enterocytozoonidae microsporidia.</title>
        <authorList>
            <person name="Wiredu Boakye D."/>
            <person name="Jaroenlak P."/>
            <person name="Prachumwat A."/>
            <person name="Williams T.A."/>
            <person name="Bateman K.S."/>
            <person name="Itsathitphaisarn O."/>
            <person name="Sritunyalucksana K."/>
            <person name="Paszkiewicz K.H."/>
            <person name="Moore K.A."/>
            <person name="Stentiford G.D."/>
            <person name="Williams B.A."/>
        </authorList>
    </citation>
    <scope>NUCLEOTIDE SEQUENCE [LARGE SCALE GENOMIC DNA]</scope>
    <source>
        <strain evidence="1 2">TH1</strain>
    </source>
</reference>
<dbReference type="EMBL" id="MNPJ01000007">
    <property type="protein sequence ID" value="OQS55549.1"/>
    <property type="molecule type" value="Genomic_DNA"/>
</dbReference>
<keyword evidence="2" id="KW-1185">Reference proteome</keyword>
<accession>A0A1W0E8Q8</accession>
<sequence>MFKKIFYEKEQEFTYYKDLIYDNDVPCDVTTIKVDGKEYFVVGFSTKVILYDVNMVEVFFYKTKNFKNLGTVNENILLEISNEKTITTSFKINKNNKWEISQKIHNYDFTCDYTKILKFTPLSDINFILFGLGKFLVCRGNISFHFYDNFDLLNVIDVFIISECTVGVLSNTHNQVVLDSVDCCAHKHISVEKSETDKFINYRRYIKTLDILETKTENLGAFYHNGETFVVNTGFLIHGIGEDSRVINLKCKGIVHSFEFKDENDTFTILYIQNNFKNKKRRKNMKRAYWKFLDKEDIVNNLTFIGSEKEDMIEEEKNNVYFATSGNRIVKVENNTVTLFEIDIKNKKLTELDSFEKGMFSNSNKTIIDVIVNKHTLPFKNSFEETNIFIKNKHKNETTFSFIKITPLNEIILYKYKKKGLILTVLENKDKTMGISGYKSILKYTTQEYIIDDCISFITEIKTCLNKKELSFIYTGISYLYKISIENNIMGVKMYVYKDKLDLNKVLNKKFCFDSNGNIFSYLTNGILYVYDYKEIYLLKLPYKIMRVKSVNNCVRYFVLENKENKELEVSFSISEKTFLVTDFTSQKEQKYTNNGQFSHFWFFNMEVNKKITSEEYELFKEIPDKNAFSKMLLNVKEELNLKTNNNKNIEKYHIQEEKGVSFFINENILKTKDGQDIQKLFLKTIKDINENSIVLSNDNYFVILVKKEGLFDETFSKFYFVLCKKNFINKKIVVLNYTELDEKESVSNILCQQISENRFAVVGSETIYVYDIVFHKMVLSITKKHNLQYKYSIMVVENVLEPDKSDLFDKNNKKCVCLAGYDSFVYFMISNDHISKITEIRMDTVHPIHGFLYKNVPGKMYSLLLYSNNNYIFELDFKAVKNRKNRKKDFSYNPIDIFNANDDVYKFIDGNNILNNDIVKLNEKYKKEMLDEINKKENKSIKAKDTNRNKYMMGERTYEEDLFSIKNTHAAFILKVYGIDLSKYLESFSYDEILCIKALTNRLLIFLTTGSVIVYDRIFK</sequence>
<proteinExistence type="predicted"/>
<dbReference type="VEuPathDB" id="MicrosporidiaDB:EHP00_547"/>
<protein>
    <submittedName>
        <fullName evidence="1">Uncharacterized protein</fullName>
    </submittedName>
</protein>
<evidence type="ECO:0000313" key="1">
    <source>
        <dbReference type="EMBL" id="OQS55549.1"/>
    </source>
</evidence>
<gene>
    <name evidence="1" type="ORF">EHP00_547</name>
</gene>
<dbReference type="OrthoDB" id="10679543at2759"/>
<name>A0A1W0E8Q8_9MICR</name>
<comment type="caution">
    <text evidence="1">The sequence shown here is derived from an EMBL/GenBank/DDBJ whole genome shotgun (WGS) entry which is preliminary data.</text>
</comment>